<dbReference type="Gene3D" id="1.10.10.10">
    <property type="entry name" value="Winged helix-like DNA-binding domain superfamily/Winged helix DNA-binding domain"/>
    <property type="match status" value="1"/>
</dbReference>
<dbReference type="PANTHER" id="PTHR23155">
    <property type="entry name" value="DISEASE RESISTANCE PROTEIN RP"/>
    <property type="match status" value="1"/>
</dbReference>
<evidence type="ECO:0000259" key="3">
    <source>
        <dbReference type="Pfam" id="PF25019"/>
    </source>
</evidence>
<evidence type="ECO:0000313" key="5">
    <source>
        <dbReference type="Proteomes" id="UP001341281"/>
    </source>
</evidence>
<name>A0AAQ3SLD0_PASNO</name>
<evidence type="ECO:0000256" key="1">
    <source>
        <dbReference type="ARBA" id="ARBA00022821"/>
    </source>
</evidence>
<keyword evidence="5" id="KW-1185">Reference proteome</keyword>
<dbReference type="Proteomes" id="UP001341281">
    <property type="component" value="Chromosome 01"/>
</dbReference>
<accession>A0AAQ3SLD0</accession>
<reference evidence="4 5" key="1">
    <citation type="submission" date="2024-02" db="EMBL/GenBank/DDBJ databases">
        <title>High-quality chromosome-scale genome assembly of Pensacola bahiagrass (Paspalum notatum Flugge var. saurae).</title>
        <authorList>
            <person name="Vega J.M."/>
            <person name="Podio M."/>
            <person name="Orjuela J."/>
            <person name="Siena L.A."/>
            <person name="Pessino S.C."/>
            <person name="Combes M.C."/>
            <person name="Mariac C."/>
            <person name="Albertini E."/>
            <person name="Pupilli F."/>
            <person name="Ortiz J.P.A."/>
            <person name="Leblanc O."/>
        </authorList>
    </citation>
    <scope>NUCLEOTIDE SEQUENCE [LARGE SCALE GENOMIC DNA]</scope>
    <source>
        <strain evidence="4">R1</strain>
        <tissue evidence="4">Leaf</tissue>
    </source>
</reference>
<proteinExistence type="predicted"/>
<dbReference type="Gene3D" id="3.80.10.10">
    <property type="entry name" value="Ribonuclease Inhibitor"/>
    <property type="match status" value="1"/>
</dbReference>
<feature type="domain" description="R13L1/DRL21-like LRR repeat region" evidence="3">
    <location>
        <begin position="258"/>
        <end position="315"/>
    </location>
</feature>
<gene>
    <name evidence="4" type="ORF">U9M48_005321</name>
</gene>
<dbReference type="InterPro" id="IPR058922">
    <property type="entry name" value="WHD_DRP"/>
</dbReference>
<dbReference type="GO" id="GO:0098542">
    <property type="term" value="P:defense response to other organism"/>
    <property type="evidence" value="ECO:0007669"/>
    <property type="project" value="TreeGrafter"/>
</dbReference>
<dbReference type="Pfam" id="PF23559">
    <property type="entry name" value="WHD_DRP"/>
    <property type="match status" value="1"/>
</dbReference>
<dbReference type="Pfam" id="PF25019">
    <property type="entry name" value="LRR_R13L1-DRL21"/>
    <property type="match status" value="1"/>
</dbReference>
<dbReference type="InterPro" id="IPR056789">
    <property type="entry name" value="LRR_R13L1-DRL21"/>
</dbReference>
<evidence type="ECO:0000259" key="2">
    <source>
        <dbReference type="Pfam" id="PF23559"/>
    </source>
</evidence>
<evidence type="ECO:0000313" key="4">
    <source>
        <dbReference type="EMBL" id="WVZ54540.1"/>
    </source>
</evidence>
<dbReference type="SUPFAM" id="SSF52058">
    <property type="entry name" value="L domain-like"/>
    <property type="match status" value="1"/>
</dbReference>
<organism evidence="4 5">
    <name type="scientific">Paspalum notatum var. saurae</name>
    <dbReference type="NCBI Taxonomy" id="547442"/>
    <lineage>
        <taxon>Eukaryota</taxon>
        <taxon>Viridiplantae</taxon>
        <taxon>Streptophyta</taxon>
        <taxon>Embryophyta</taxon>
        <taxon>Tracheophyta</taxon>
        <taxon>Spermatophyta</taxon>
        <taxon>Magnoliopsida</taxon>
        <taxon>Liliopsida</taxon>
        <taxon>Poales</taxon>
        <taxon>Poaceae</taxon>
        <taxon>PACMAD clade</taxon>
        <taxon>Panicoideae</taxon>
        <taxon>Andropogonodae</taxon>
        <taxon>Paspaleae</taxon>
        <taxon>Paspalinae</taxon>
        <taxon>Paspalum</taxon>
    </lineage>
</organism>
<keyword evidence="1" id="KW-0611">Plant defense</keyword>
<dbReference type="PANTHER" id="PTHR23155:SF1045">
    <property type="entry name" value="OS12G0204800 PROTEIN"/>
    <property type="match status" value="1"/>
</dbReference>
<dbReference type="EMBL" id="CP144745">
    <property type="protein sequence ID" value="WVZ54540.1"/>
    <property type="molecule type" value="Genomic_DNA"/>
</dbReference>
<dbReference type="InterPro" id="IPR044974">
    <property type="entry name" value="Disease_R_plants"/>
</dbReference>
<protein>
    <submittedName>
        <fullName evidence="4">Uncharacterized protein</fullName>
    </submittedName>
</protein>
<feature type="domain" description="Disease resistance protein winged helix" evidence="2">
    <location>
        <begin position="48"/>
        <end position="125"/>
    </location>
</feature>
<dbReference type="AlphaFoldDB" id="A0AAQ3SLD0"/>
<dbReference type="InterPro" id="IPR036388">
    <property type="entry name" value="WH-like_DNA-bd_sf"/>
</dbReference>
<sequence>MRLDYWNEFLTQSLQHFCGSSIDIMNVLKLSYYHLPPELQTCFRYCSLFPQDYSFEKNQIVEMWVNSGLISHDESQTSLVSIGEEYLIQLTRKSFFDLRFNVDRLGQVYKECGYYVMHDLMHDLATNISFGECVRIVDVSSFQNVLRTVRRIRVEYIYNFHVEKIRKISCLEHLRTIMIDVGNNNEGANIDILNAVEQLVARSKSLRLLDTQLWHTSHFASTLAKLKHLRCIILQNTHSYQESMYGNYHIRRIKGYNISVLKDLGSLRSLSVKGLENVDNQEEAKEANMKSKKYLESLQILNCQKLTETRLSLASEVSDCHEESRRFLQIQTISIDQPSLLFVEPLKSLCPTDRLDIGDGSETLDVIGPWLLKNCTSLQDLSIFEANLESLTPTIRELSSLKCLRLYGSGQICSLSNLPSSLDSLYVSGCHPELQMEASTRGSLEWSKISHIPQVQIGDESHRQNSVLEQSMLSSRKPIGNGFLRRNGVWELP</sequence>
<dbReference type="InterPro" id="IPR032675">
    <property type="entry name" value="LRR_dom_sf"/>
</dbReference>